<dbReference type="Gene3D" id="3.80.10.10">
    <property type="entry name" value="Ribonuclease Inhibitor"/>
    <property type="match status" value="3"/>
</dbReference>
<evidence type="ECO:0000256" key="5">
    <source>
        <dbReference type="ARBA" id="ARBA00022737"/>
    </source>
</evidence>
<dbReference type="PANTHER" id="PTHR48061:SF2">
    <property type="entry name" value="RECEPTOR LIKE PROTEIN 30-LIKE"/>
    <property type="match status" value="1"/>
</dbReference>
<sequence>MENLGILIALFFLFSSSTSLHPSSHTNLQNHCLDVQRSALLQLQHHLYYAPNFTFSSKLELWDPNTHCCSWKGVTCDALGHVIGIDLSYQNISGNFHSIFNLHHLQRLNLAGNNFNTTLFQYEFGKLPKFTHLNLSASCFHGQIPVGISHLTRLVSLDLSYQEDCYWRNDQNDVSFDYPTLKLEKPNFKILIKKMRSLRELYLDGVNISSPSSEWCETTSLSLPKLSVLSMSNCDLRGHFPAEFFLLPKMQRIDISGNSRLMANYQNFQLTTLWSNLVELDLSHINFNGSIPPFHRSGVPNLASLDLSWNHLSGSIPSSLFTLSTLQTLSLGYNSFSDYQLKLDMFFQLSNLRLLDLSNMSLLIGSVG</sequence>
<organism evidence="12 13">
    <name type="scientific">Gossypium davidsonii</name>
    <name type="common">Davidson's cotton</name>
    <name type="synonym">Gossypium klotzschianum subsp. davidsonii</name>
    <dbReference type="NCBI Taxonomy" id="34287"/>
    <lineage>
        <taxon>Eukaryota</taxon>
        <taxon>Viridiplantae</taxon>
        <taxon>Streptophyta</taxon>
        <taxon>Embryophyta</taxon>
        <taxon>Tracheophyta</taxon>
        <taxon>Spermatophyta</taxon>
        <taxon>Magnoliopsida</taxon>
        <taxon>eudicotyledons</taxon>
        <taxon>Gunneridae</taxon>
        <taxon>Pentapetalae</taxon>
        <taxon>rosids</taxon>
        <taxon>malvids</taxon>
        <taxon>Malvales</taxon>
        <taxon>Malvaceae</taxon>
        <taxon>Malvoideae</taxon>
        <taxon>Gossypium</taxon>
    </lineage>
</organism>
<dbReference type="InterPro" id="IPR013210">
    <property type="entry name" value="LRR_N_plant-typ"/>
</dbReference>
<reference evidence="12 13" key="1">
    <citation type="journal article" date="2019" name="Genome Biol. Evol.">
        <title>Insights into the evolution of the New World diploid cottons (Gossypium, subgenus Houzingenia) based on genome sequencing.</title>
        <authorList>
            <person name="Grover C.E."/>
            <person name="Arick M.A. 2nd"/>
            <person name="Thrash A."/>
            <person name="Conover J.L."/>
            <person name="Sanders W.S."/>
            <person name="Peterson D.G."/>
            <person name="Frelichowski J.E."/>
            <person name="Scheffler J.A."/>
            <person name="Scheffler B.E."/>
            <person name="Wendel J.F."/>
        </authorList>
    </citation>
    <scope>NUCLEOTIDE SEQUENCE [LARGE SCALE GENOMIC DNA]</scope>
    <source>
        <strain evidence="12">27</strain>
        <tissue evidence="12">Leaf</tissue>
    </source>
</reference>
<keyword evidence="5" id="KW-0677">Repeat</keyword>
<evidence type="ECO:0000256" key="10">
    <source>
        <dbReference type="SAM" id="SignalP"/>
    </source>
</evidence>
<accession>A0A7J8T9C4</accession>
<comment type="subcellular location">
    <subcellularLocation>
        <location evidence="1">Membrane</location>
        <topology evidence="1">Single-pass type I membrane protein</topology>
    </subcellularLocation>
</comment>
<comment type="caution">
    <text evidence="12">The sequence shown here is derived from an EMBL/GenBank/DDBJ whole genome shotgun (WGS) entry which is preliminary data.</text>
</comment>
<dbReference type="GO" id="GO:0016020">
    <property type="term" value="C:membrane"/>
    <property type="evidence" value="ECO:0007669"/>
    <property type="project" value="UniProtKB-SubCell"/>
</dbReference>
<name>A0A7J8T9C4_GOSDV</name>
<protein>
    <recommendedName>
        <fullName evidence="11">Leucine-rich repeat-containing N-terminal plant-type domain-containing protein</fullName>
    </recommendedName>
</protein>
<gene>
    <name evidence="12" type="ORF">Godav_029498</name>
</gene>
<evidence type="ECO:0000256" key="6">
    <source>
        <dbReference type="ARBA" id="ARBA00022989"/>
    </source>
</evidence>
<dbReference type="InterPro" id="IPR046956">
    <property type="entry name" value="RLP23-like"/>
</dbReference>
<dbReference type="InterPro" id="IPR032675">
    <property type="entry name" value="LRR_dom_sf"/>
</dbReference>
<keyword evidence="2" id="KW-0433">Leucine-rich repeat</keyword>
<dbReference type="Pfam" id="PF08263">
    <property type="entry name" value="LRRNT_2"/>
    <property type="match status" value="1"/>
</dbReference>
<keyword evidence="8" id="KW-0675">Receptor</keyword>
<feature type="signal peptide" evidence="10">
    <location>
        <begin position="1"/>
        <end position="19"/>
    </location>
</feature>
<evidence type="ECO:0000256" key="3">
    <source>
        <dbReference type="ARBA" id="ARBA00022692"/>
    </source>
</evidence>
<dbReference type="AlphaFoldDB" id="A0A7J8T9C4"/>
<evidence type="ECO:0000256" key="2">
    <source>
        <dbReference type="ARBA" id="ARBA00022614"/>
    </source>
</evidence>
<keyword evidence="7" id="KW-0472">Membrane</keyword>
<dbReference type="InterPro" id="IPR001611">
    <property type="entry name" value="Leu-rich_rpt"/>
</dbReference>
<evidence type="ECO:0000256" key="1">
    <source>
        <dbReference type="ARBA" id="ARBA00004479"/>
    </source>
</evidence>
<dbReference type="SUPFAM" id="SSF52058">
    <property type="entry name" value="L domain-like"/>
    <property type="match status" value="1"/>
</dbReference>
<evidence type="ECO:0000256" key="8">
    <source>
        <dbReference type="ARBA" id="ARBA00023170"/>
    </source>
</evidence>
<feature type="chain" id="PRO_5029600796" description="Leucine-rich repeat-containing N-terminal plant-type domain-containing protein" evidence="10">
    <location>
        <begin position="20"/>
        <end position="368"/>
    </location>
</feature>
<dbReference type="Proteomes" id="UP000593561">
    <property type="component" value="Unassembled WGS sequence"/>
</dbReference>
<feature type="domain" description="Leucine-rich repeat-containing N-terminal plant-type" evidence="11">
    <location>
        <begin position="35"/>
        <end position="77"/>
    </location>
</feature>
<evidence type="ECO:0000259" key="11">
    <source>
        <dbReference type="Pfam" id="PF08263"/>
    </source>
</evidence>
<evidence type="ECO:0000313" key="12">
    <source>
        <dbReference type="EMBL" id="MBA0634502.1"/>
    </source>
</evidence>
<evidence type="ECO:0000256" key="7">
    <source>
        <dbReference type="ARBA" id="ARBA00023136"/>
    </source>
</evidence>
<keyword evidence="13" id="KW-1185">Reference proteome</keyword>
<keyword evidence="9" id="KW-0325">Glycoprotein</keyword>
<keyword evidence="6" id="KW-1133">Transmembrane helix</keyword>
<evidence type="ECO:0000256" key="4">
    <source>
        <dbReference type="ARBA" id="ARBA00022729"/>
    </source>
</evidence>
<keyword evidence="4 10" id="KW-0732">Signal</keyword>
<dbReference type="Pfam" id="PF00560">
    <property type="entry name" value="LRR_1"/>
    <property type="match status" value="3"/>
</dbReference>
<proteinExistence type="predicted"/>
<evidence type="ECO:0000256" key="9">
    <source>
        <dbReference type="ARBA" id="ARBA00023180"/>
    </source>
</evidence>
<keyword evidence="3" id="KW-0812">Transmembrane</keyword>
<evidence type="ECO:0000313" key="13">
    <source>
        <dbReference type="Proteomes" id="UP000593561"/>
    </source>
</evidence>
<dbReference type="PANTHER" id="PTHR48061">
    <property type="entry name" value="LEUCINE-RICH REPEAT RECEPTOR PROTEIN KINASE EMS1-LIKE-RELATED"/>
    <property type="match status" value="1"/>
</dbReference>
<dbReference type="EMBL" id="JABFAC010238384">
    <property type="protein sequence ID" value="MBA0634502.1"/>
    <property type="molecule type" value="Genomic_DNA"/>
</dbReference>